<proteinExistence type="predicted"/>
<dbReference type="Pfam" id="PF12831">
    <property type="entry name" value="FAD_oxidored"/>
    <property type="match status" value="1"/>
</dbReference>
<keyword evidence="5" id="KW-0411">Iron-sulfur</keyword>
<evidence type="ECO:0000256" key="4">
    <source>
        <dbReference type="ARBA" id="ARBA00023004"/>
    </source>
</evidence>
<dbReference type="SUPFAM" id="SSF51905">
    <property type="entry name" value="FAD/NAD(P)-binding domain"/>
    <property type="match status" value="1"/>
</dbReference>
<dbReference type="InterPro" id="IPR039650">
    <property type="entry name" value="HdrA-like"/>
</dbReference>
<evidence type="ECO:0000313" key="8">
    <source>
        <dbReference type="Proteomes" id="UP001580407"/>
    </source>
</evidence>
<feature type="compositionally biased region" description="Low complexity" evidence="6">
    <location>
        <begin position="38"/>
        <end position="50"/>
    </location>
</feature>
<feature type="compositionally biased region" description="Polar residues" evidence="6">
    <location>
        <begin position="51"/>
        <end position="65"/>
    </location>
</feature>
<dbReference type="EMBL" id="JBHILM010000033">
    <property type="protein sequence ID" value="MFB5683981.1"/>
    <property type="molecule type" value="Genomic_DNA"/>
</dbReference>
<evidence type="ECO:0000256" key="3">
    <source>
        <dbReference type="ARBA" id="ARBA00023002"/>
    </source>
</evidence>
<evidence type="ECO:0000256" key="2">
    <source>
        <dbReference type="ARBA" id="ARBA00022723"/>
    </source>
</evidence>
<dbReference type="Proteomes" id="UP001580407">
    <property type="component" value="Unassembled WGS sequence"/>
</dbReference>
<comment type="caution">
    <text evidence="7">The sequence shown here is derived from an EMBL/GenBank/DDBJ whole genome shotgun (WGS) entry which is preliminary data.</text>
</comment>
<keyword evidence="2" id="KW-0479">Metal-binding</keyword>
<keyword evidence="4" id="KW-0408">Iron</keyword>
<dbReference type="Gene3D" id="3.50.50.60">
    <property type="entry name" value="FAD/NAD(P)-binding domain"/>
    <property type="match status" value="1"/>
</dbReference>
<dbReference type="InterPro" id="IPR036188">
    <property type="entry name" value="FAD/NAD-bd_sf"/>
</dbReference>
<evidence type="ECO:0000256" key="1">
    <source>
        <dbReference type="ARBA" id="ARBA00022485"/>
    </source>
</evidence>
<sequence>MKKWYYAVGGICVAIAAVLLILWAAPFQTEKMAGVGSVSPVSSAGPVTPANPANPTSSTSHTDSPGSCAEGCEKYDVVVIGSEIQGVLLAREARNNGLRVLILDPRSKPGGELTLAQMQFLDEPNDKNKHSLVQGDIKPLFDGYKRGRIRTAAEFDRYYNKMAEGIPMESGIVIQSVVTNDVQQGKTLTTLTYQTPDATTHKIQANYWVENTDFAALTSKLGVKRIPGMESLYNVADHEPDYMAATLMLKFKKVNWGRLHQAVLEDYPLTNVVEKYGPNTYVDWNIATGFSNIMSNYKPQDPQLVLRGMNTVDQKHGEAIMNALLIYGVDPADPESVQEAIRKGEKEAPFILEFLRKNIPGFEKAEINGFPEYLYIRDYNRYETEYVLQYDDVKDGHMFWDNVSIGGYSIDLQGTQKIPKGIGLGKTDRYGMPLRSFELKDYDNVLVVGKNVGASIKAYGSARIMPNTALAAQTIGIILGRERDKRLKELTPDDFQRIYDYLQKDYDIVLNH</sequence>
<gene>
    <name evidence="7" type="ORF">ACE3NQ_23995</name>
</gene>
<evidence type="ECO:0000313" key="7">
    <source>
        <dbReference type="EMBL" id="MFB5683981.1"/>
    </source>
</evidence>
<dbReference type="PANTHER" id="PTHR43498:SF1">
    <property type="entry name" value="COB--COM HETERODISULFIDE REDUCTASE IRON-SULFUR SUBUNIT A"/>
    <property type="match status" value="1"/>
</dbReference>
<keyword evidence="8" id="KW-1185">Reference proteome</keyword>
<keyword evidence="3" id="KW-0560">Oxidoreductase</keyword>
<feature type="region of interest" description="Disordered" evidence="6">
    <location>
        <begin position="38"/>
        <end position="67"/>
    </location>
</feature>
<dbReference type="PANTHER" id="PTHR43498">
    <property type="entry name" value="FERREDOXIN:COB-COM HETERODISULFIDE REDUCTASE SUBUNIT A"/>
    <property type="match status" value="1"/>
</dbReference>
<evidence type="ECO:0000256" key="6">
    <source>
        <dbReference type="SAM" id="MobiDB-lite"/>
    </source>
</evidence>
<protein>
    <submittedName>
        <fullName evidence="7">FAD-dependent oxidoreductase</fullName>
    </submittedName>
</protein>
<accession>A0ABV5BHK1</accession>
<name>A0ABV5BHK1_9BACL</name>
<organism evidence="7 8">
    <name type="scientific">Paenibacillus terreus</name>
    <dbReference type="NCBI Taxonomy" id="1387834"/>
    <lineage>
        <taxon>Bacteria</taxon>
        <taxon>Bacillati</taxon>
        <taxon>Bacillota</taxon>
        <taxon>Bacilli</taxon>
        <taxon>Bacillales</taxon>
        <taxon>Paenibacillaceae</taxon>
        <taxon>Paenibacillus</taxon>
    </lineage>
</organism>
<reference evidence="7 8" key="1">
    <citation type="submission" date="2024-09" db="EMBL/GenBank/DDBJ databases">
        <authorList>
            <person name="Ruan L."/>
        </authorList>
    </citation>
    <scope>NUCLEOTIDE SEQUENCE [LARGE SCALE GENOMIC DNA]</scope>
    <source>
        <strain evidence="7 8">D33</strain>
    </source>
</reference>
<evidence type="ECO:0000256" key="5">
    <source>
        <dbReference type="ARBA" id="ARBA00023014"/>
    </source>
</evidence>
<dbReference type="RefSeq" id="WP_375527701.1">
    <property type="nucleotide sequence ID" value="NZ_JBHILM010000033.1"/>
</dbReference>
<keyword evidence="1" id="KW-0004">4Fe-4S</keyword>